<keyword evidence="2" id="KW-0732">Signal</keyword>
<protein>
    <submittedName>
        <fullName evidence="5">Putative lipoprotein</fullName>
    </submittedName>
</protein>
<feature type="domain" description="DUF1254" evidence="4">
    <location>
        <begin position="84"/>
        <end position="243"/>
    </location>
</feature>
<dbReference type="Proteomes" id="UP000054893">
    <property type="component" value="Unassembled WGS sequence"/>
</dbReference>
<evidence type="ECO:0000313" key="5">
    <source>
        <dbReference type="EMBL" id="SAL19438.1"/>
    </source>
</evidence>
<dbReference type="Gene3D" id="1.10.3360.10">
    <property type="entry name" value="VPA0735-like domain"/>
    <property type="match status" value="1"/>
</dbReference>
<sequence>MKNNRRWAVPLFPLHGARWMVAGLCSLAILGGCATQAPVAASGDGWRKDQIADAYVFGYPLVASDLAREKATGGDASKPGQAPVNTLRHVTALPPVGAAGRPSVDTLESTAWLDVSSGPVLVSLPALPSMQSAGSGQLRGRYFDARAFDAWTNVIYSSVDATSDTSVPPAARPHGKAARAARAAAERTSELVFVPKGYTGALPEGVTRVETPTRYVWLSIRVRVNGQRDVREARKLQTAMRIDAPPADKTSPATAGSAWPNVTANTPSVVPSGDKADLLDATAFFSRLAKAMEDNPPAPDDPHAVSLLAQLGVKAGEPVQFRASDSALLAAGLADGRARVDTVPSNALSRNGWVWFGDAVGHYDTDYTLRAFLTKRQPGTGTKDGEVKPVAVSDSDDHTLNGANTYVLHFAPNQLPPVRGFWTLTAYTADGALIDDKALRLSLSDRDRLKKNRDGSTDVIVSASSPGKARASNWLPAPDGDFQLMLRLYAPKPEATSGAWAPPAIVRQ</sequence>
<accession>A0A158FHV0</accession>
<feature type="chain" id="PRO_5007810319" evidence="2">
    <location>
        <begin position="23"/>
        <end position="508"/>
    </location>
</feature>
<keyword evidence="5" id="KW-0449">Lipoprotein</keyword>
<feature type="domain" description="DUF1214" evidence="3">
    <location>
        <begin position="387"/>
        <end position="492"/>
    </location>
</feature>
<evidence type="ECO:0000259" key="3">
    <source>
        <dbReference type="Pfam" id="PF06742"/>
    </source>
</evidence>
<feature type="region of interest" description="Disordered" evidence="1">
    <location>
        <begin position="244"/>
        <end position="273"/>
    </location>
</feature>
<dbReference type="PROSITE" id="PS51257">
    <property type="entry name" value="PROKAR_LIPOPROTEIN"/>
    <property type="match status" value="1"/>
</dbReference>
<dbReference type="PANTHER" id="PTHR36509:SF2">
    <property type="entry name" value="BLL3101 PROTEIN"/>
    <property type="match status" value="1"/>
</dbReference>
<evidence type="ECO:0000256" key="1">
    <source>
        <dbReference type="SAM" id="MobiDB-lite"/>
    </source>
</evidence>
<proteinExistence type="predicted"/>
<evidence type="ECO:0000256" key="2">
    <source>
        <dbReference type="SAM" id="SignalP"/>
    </source>
</evidence>
<dbReference type="InterPro" id="IPR037049">
    <property type="entry name" value="DUF1214_C_sf"/>
</dbReference>
<evidence type="ECO:0000259" key="4">
    <source>
        <dbReference type="Pfam" id="PF06863"/>
    </source>
</evidence>
<dbReference type="InterPro" id="IPR037050">
    <property type="entry name" value="DUF1254_sf"/>
</dbReference>
<feature type="signal peptide" evidence="2">
    <location>
        <begin position="1"/>
        <end position="22"/>
    </location>
</feature>
<organism evidence="5 6">
    <name type="scientific">Caballeronia sordidicola</name>
    <name type="common">Burkholderia sordidicola</name>
    <dbReference type="NCBI Taxonomy" id="196367"/>
    <lineage>
        <taxon>Bacteria</taxon>
        <taxon>Pseudomonadati</taxon>
        <taxon>Pseudomonadota</taxon>
        <taxon>Betaproteobacteria</taxon>
        <taxon>Burkholderiales</taxon>
        <taxon>Burkholderiaceae</taxon>
        <taxon>Caballeronia</taxon>
    </lineage>
</organism>
<feature type="compositionally biased region" description="Polar residues" evidence="1">
    <location>
        <begin position="260"/>
        <end position="269"/>
    </location>
</feature>
<dbReference type="SUPFAM" id="SSF160935">
    <property type="entry name" value="VPA0735-like"/>
    <property type="match status" value="1"/>
</dbReference>
<dbReference type="OrthoDB" id="104565at2"/>
<dbReference type="PANTHER" id="PTHR36509">
    <property type="entry name" value="BLL3101 PROTEIN"/>
    <property type="match status" value="1"/>
</dbReference>
<evidence type="ECO:0000313" key="6">
    <source>
        <dbReference type="Proteomes" id="UP000054893"/>
    </source>
</evidence>
<gene>
    <name evidence="5" type="ORF">AWB64_01309</name>
</gene>
<dbReference type="AlphaFoldDB" id="A0A158FHV0"/>
<dbReference type="Pfam" id="PF06863">
    <property type="entry name" value="DUF1254"/>
    <property type="match status" value="1"/>
</dbReference>
<dbReference type="InterPro" id="IPR010621">
    <property type="entry name" value="DUF1214"/>
</dbReference>
<name>A0A158FHV0_CABSO</name>
<dbReference type="RefSeq" id="WP_060817815.1">
    <property type="nucleotide sequence ID" value="NZ_FCOC02000003.1"/>
</dbReference>
<dbReference type="Pfam" id="PF06742">
    <property type="entry name" value="DUF1214"/>
    <property type="match status" value="1"/>
</dbReference>
<dbReference type="Gene3D" id="2.60.120.600">
    <property type="entry name" value="Domain of unknown function DUF1214, C-terminal domain"/>
    <property type="match status" value="1"/>
</dbReference>
<dbReference type="InterPro" id="IPR010679">
    <property type="entry name" value="DUF1254"/>
</dbReference>
<dbReference type="Gene3D" id="2.60.40.1610">
    <property type="entry name" value="Domain of unknown function DUF1254"/>
    <property type="match status" value="1"/>
</dbReference>
<dbReference type="EMBL" id="FCOC02000003">
    <property type="protein sequence ID" value="SAL19438.1"/>
    <property type="molecule type" value="Genomic_DNA"/>
</dbReference>
<reference evidence="5 6" key="1">
    <citation type="submission" date="2016-01" db="EMBL/GenBank/DDBJ databases">
        <authorList>
            <person name="Oliw E.H."/>
        </authorList>
    </citation>
    <scope>NUCLEOTIDE SEQUENCE [LARGE SCALE GENOMIC DNA]</scope>
    <source>
        <strain evidence="5">LMG 22029</strain>
    </source>
</reference>